<dbReference type="Gene3D" id="3.40.50.12230">
    <property type="match status" value="1"/>
</dbReference>
<evidence type="ECO:0000313" key="2">
    <source>
        <dbReference type="EMBL" id="MQX09104.1"/>
    </source>
</evidence>
<keyword evidence="2" id="KW-0808">Transferase</keyword>
<dbReference type="RefSeq" id="WP_037436610.1">
    <property type="nucleotide sequence ID" value="NZ_BJNI01000165.1"/>
</dbReference>
<dbReference type="Proteomes" id="UP000466694">
    <property type="component" value="Unassembled WGS sequence"/>
</dbReference>
<dbReference type="GO" id="GO:0005829">
    <property type="term" value="C:cytosol"/>
    <property type="evidence" value="ECO:0007669"/>
    <property type="project" value="TreeGrafter"/>
</dbReference>
<reference evidence="2 3" key="1">
    <citation type="journal article" date="2013" name="Genome Biol.">
        <title>Comparative genomics of the core and accessory genomes of 48 Sinorhizobium strains comprising five genospecies.</title>
        <authorList>
            <person name="Sugawara M."/>
            <person name="Epstein B."/>
            <person name="Badgley B.D."/>
            <person name="Unno T."/>
            <person name="Xu L."/>
            <person name="Reese J."/>
            <person name="Gyaneshwar P."/>
            <person name="Denny R."/>
            <person name="Mudge J."/>
            <person name="Bharti A.K."/>
            <person name="Farmer A.D."/>
            <person name="May G.D."/>
            <person name="Woodward J.E."/>
            <person name="Medigue C."/>
            <person name="Vallenet D."/>
            <person name="Lajus A."/>
            <person name="Rouy Z."/>
            <person name="Martinez-Vaz B."/>
            <person name="Tiffin P."/>
            <person name="Young N.D."/>
            <person name="Sadowsky M.J."/>
        </authorList>
    </citation>
    <scope>NUCLEOTIDE SEQUENCE [LARGE SCALE GENOMIC DNA]</scope>
    <source>
        <strain evidence="2 3">USDA205</strain>
    </source>
</reference>
<dbReference type="Pfam" id="PF00551">
    <property type="entry name" value="Formyl_trans_N"/>
    <property type="match status" value="1"/>
</dbReference>
<dbReference type="InterPro" id="IPR036477">
    <property type="entry name" value="Formyl_transf_N_sf"/>
</dbReference>
<dbReference type="GO" id="GO:0004479">
    <property type="term" value="F:methionyl-tRNA formyltransferase activity"/>
    <property type="evidence" value="ECO:0007669"/>
    <property type="project" value="TreeGrafter"/>
</dbReference>
<accession>A0A844A7G6</accession>
<feature type="domain" description="Formyl transferase N-terminal" evidence="1">
    <location>
        <begin position="36"/>
        <end position="134"/>
    </location>
</feature>
<dbReference type="InterPro" id="IPR002376">
    <property type="entry name" value="Formyl_transf_N"/>
</dbReference>
<dbReference type="SUPFAM" id="SSF53328">
    <property type="entry name" value="Formyltransferase"/>
    <property type="match status" value="1"/>
</dbReference>
<evidence type="ECO:0000313" key="3">
    <source>
        <dbReference type="Proteomes" id="UP000466694"/>
    </source>
</evidence>
<dbReference type="PANTHER" id="PTHR11138">
    <property type="entry name" value="METHIONYL-TRNA FORMYLTRANSFERASE"/>
    <property type="match status" value="1"/>
</dbReference>
<name>A0A844A7G6_RHIFR</name>
<organism evidence="2 3">
    <name type="scientific">Rhizobium fredii</name>
    <name type="common">Sinorhizobium fredii</name>
    <dbReference type="NCBI Taxonomy" id="380"/>
    <lineage>
        <taxon>Bacteria</taxon>
        <taxon>Pseudomonadati</taxon>
        <taxon>Pseudomonadota</taxon>
        <taxon>Alphaproteobacteria</taxon>
        <taxon>Hyphomicrobiales</taxon>
        <taxon>Rhizobiaceae</taxon>
        <taxon>Sinorhizobium/Ensifer group</taxon>
        <taxon>Sinorhizobium</taxon>
    </lineage>
</organism>
<dbReference type="EMBL" id="WISZ01000107">
    <property type="protein sequence ID" value="MQX09104.1"/>
    <property type="molecule type" value="Genomic_DNA"/>
</dbReference>
<evidence type="ECO:0000259" key="1">
    <source>
        <dbReference type="Pfam" id="PF00551"/>
    </source>
</evidence>
<gene>
    <name evidence="2" type="ORF">GHK48_12670</name>
</gene>
<dbReference type="PANTHER" id="PTHR11138:SF5">
    <property type="entry name" value="METHIONYL-TRNA FORMYLTRANSFERASE, MITOCHONDRIAL"/>
    <property type="match status" value="1"/>
</dbReference>
<sequence length="203" mass="22799">MKILFLTNNKDVSKPLIDWLQEGDEVLVNGEPLTPDVMAQLSPEIVISYGYRHIIKRDVLSLLDDGFFNLHVSMLPFNRGADPNVWSFLDDTPKGVTIHRIDEGLDTGPIVVQREVYFDEAKETLSATYAKLQAEIQDLFREHWPAIRDGSAPRVKAQGPGSYHQAREFAALRSVLMGPEGWAVPISLFRHRYDKLKNAGGAA</sequence>
<protein>
    <submittedName>
        <fullName evidence="2">Formyl transferase</fullName>
    </submittedName>
</protein>
<proteinExistence type="predicted"/>
<dbReference type="AlphaFoldDB" id="A0A844A7G6"/>
<comment type="caution">
    <text evidence="2">The sequence shown here is derived from an EMBL/GenBank/DDBJ whole genome shotgun (WGS) entry which is preliminary data.</text>
</comment>